<dbReference type="PROSITE" id="PS00022">
    <property type="entry name" value="EGF_1"/>
    <property type="match status" value="1"/>
</dbReference>
<dbReference type="InterPro" id="IPR000742">
    <property type="entry name" value="EGF"/>
</dbReference>
<dbReference type="RefSeq" id="XP_022252096.1">
    <property type="nucleotide sequence ID" value="XM_022396388.1"/>
</dbReference>
<accession>A0ABM1T890</accession>
<feature type="domain" description="EGF-like" evidence="8">
    <location>
        <begin position="154"/>
        <end position="186"/>
    </location>
</feature>
<keyword evidence="4" id="KW-0175">Coiled coil</keyword>
<feature type="domain" description="EGF-like" evidence="8">
    <location>
        <begin position="188"/>
        <end position="228"/>
    </location>
</feature>
<dbReference type="InterPro" id="IPR011489">
    <property type="entry name" value="EMI_domain"/>
</dbReference>
<dbReference type="PROSITE" id="PS01187">
    <property type="entry name" value="EGF_CA"/>
    <property type="match status" value="1"/>
</dbReference>
<evidence type="ECO:0000256" key="1">
    <source>
        <dbReference type="ARBA" id="ARBA00022536"/>
    </source>
</evidence>
<reference evidence="11" key="1">
    <citation type="submission" date="2025-08" db="UniProtKB">
        <authorList>
            <consortium name="RefSeq"/>
        </authorList>
    </citation>
    <scope>IDENTIFICATION</scope>
    <source>
        <tissue evidence="11">Muscle</tissue>
    </source>
</reference>
<sequence length="256" mass="29286">MAKSEKWYSEGLLFFNASLILVSVAPLQSSARTNSLVSYREALEKTREVQKSLAARNSHTDSRFFERHRHPGRHVCARSHVVNTPVRHMESYRKPVYKRHRHACDVKPDQTCTSYRVAYVTSYRSVYKTTSHTETVYQCCPGWTRSSPHARDCMEAICSPQCKNGGICTKPNQCSCTPGWTGYACETDIDECLKKDEKCAQRCINIPGSYSCECHKGFTLQNDGKSCKISLHNDPDYHRFILGYEELNQRVVVLEK</sequence>
<dbReference type="PROSITE" id="PS00010">
    <property type="entry name" value="ASX_HYDROXYL"/>
    <property type="match status" value="1"/>
</dbReference>
<evidence type="ECO:0000256" key="7">
    <source>
        <dbReference type="SAM" id="SignalP"/>
    </source>
</evidence>
<feature type="domain" description="EMI" evidence="9">
    <location>
        <begin position="72"/>
        <end position="155"/>
    </location>
</feature>
<dbReference type="SUPFAM" id="SSF57196">
    <property type="entry name" value="EGF/Laminin"/>
    <property type="match status" value="2"/>
</dbReference>
<dbReference type="GeneID" id="111087932"/>
<feature type="disulfide bond" evidence="6">
    <location>
        <begin position="176"/>
        <end position="185"/>
    </location>
</feature>
<comment type="caution">
    <text evidence="6">Lacks conserved residue(s) required for the propagation of feature annotation.</text>
</comment>
<name>A0ABM1T890_LIMPO</name>
<evidence type="ECO:0000259" key="8">
    <source>
        <dbReference type="PROSITE" id="PS50026"/>
    </source>
</evidence>
<dbReference type="InterPro" id="IPR018097">
    <property type="entry name" value="EGF_Ca-bd_CS"/>
</dbReference>
<proteinExistence type="predicted"/>
<keyword evidence="2 7" id="KW-0732">Signal</keyword>
<dbReference type="InterPro" id="IPR000152">
    <property type="entry name" value="EGF-type_Asp/Asn_hydroxyl_site"/>
</dbReference>
<feature type="signal peptide" evidence="7">
    <location>
        <begin position="1"/>
        <end position="31"/>
    </location>
</feature>
<dbReference type="PROSITE" id="PS50026">
    <property type="entry name" value="EGF_3"/>
    <property type="match status" value="2"/>
</dbReference>
<dbReference type="PROSITE" id="PS51041">
    <property type="entry name" value="EMI"/>
    <property type="match status" value="1"/>
</dbReference>
<dbReference type="SMART" id="SM00179">
    <property type="entry name" value="EGF_CA"/>
    <property type="match status" value="1"/>
</dbReference>
<dbReference type="InterPro" id="IPR050969">
    <property type="entry name" value="Dev_Signal_Modulators"/>
</dbReference>
<gene>
    <name evidence="11" type="primary">LOC111087932</name>
</gene>
<dbReference type="PANTHER" id="PTHR14949">
    <property type="entry name" value="EGF-LIKE-DOMAIN, MULTIPLE 7, 8"/>
    <property type="match status" value="1"/>
</dbReference>
<evidence type="ECO:0000256" key="4">
    <source>
        <dbReference type="ARBA" id="ARBA00023054"/>
    </source>
</evidence>
<dbReference type="Pfam" id="PF07645">
    <property type="entry name" value="EGF_CA"/>
    <property type="match status" value="1"/>
</dbReference>
<feature type="non-terminal residue" evidence="11">
    <location>
        <position position="256"/>
    </location>
</feature>
<feature type="chain" id="PRO_5046686109" evidence="7">
    <location>
        <begin position="32"/>
        <end position="256"/>
    </location>
</feature>
<evidence type="ECO:0000313" key="10">
    <source>
        <dbReference type="Proteomes" id="UP000694941"/>
    </source>
</evidence>
<dbReference type="Gene3D" id="2.10.25.10">
    <property type="entry name" value="Laminin"/>
    <property type="match status" value="2"/>
</dbReference>
<evidence type="ECO:0000313" key="11">
    <source>
        <dbReference type="RefSeq" id="XP_022252096.1"/>
    </source>
</evidence>
<evidence type="ECO:0000259" key="9">
    <source>
        <dbReference type="PROSITE" id="PS51041"/>
    </source>
</evidence>
<protein>
    <submittedName>
        <fullName evidence="11">Epidermal growth factor-like protein 8</fullName>
    </submittedName>
</protein>
<keyword evidence="3" id="KW-0106">Calcium</keyword>
<evidence type="ECO:0000256" key="2">
    <source>
        <dbReference type="ARBA" id="ARBA00022729"/>
    </source>
</evidence>
<keyword evidence="1 6" id="KW-0245">EGF-like domain</keyword>
<feature type="disulfide bond" evidence="6">
    <location>
        <begin position="158"/>
        <end position="168"/>
    </location>
</feature>
<dbReference type="Proteomes" id="UP000694941">
    <property type="component" value="Unplaced"/>
</dbReference>
<dbReference type="PANTHER" id="PTHR14949:SF56">
    <property type="entry name" value="EGF-LIKE-DOMAIN, MULTIPLE 7"/>
    <property type="match status" value="1"/>
</dbReference>
<organism evidence="10 11">
    <name type="scientific">Limulus polyphemus</name>
    <name type="common">Atlantic horseshoe crab</name>
    <dbReference type="NCBI Taxonomy" id="6850"/>
    <lineage>
        <taxon>Eukaryota</taxon>
        <taxon>Metazoa</taxon>
        <taxon>Ecdysozoa</taxon>
        <taxon>Arthropoda</taxon>
        <taxon>Chelicerata</taxon>
        <taxon>Merostomata</taxon>
        <taxon>Xiphosura</taxon>
        <taxon>Limulidae</taxon>
        <taxon>Limulus</taxon>
    </lineage>
</organism>
<dbReference type="Pfam" id="PF07546">
    <property type="entry name" value="EMI"/>
    <property type="match status" value="1"/>
</dbReference>
<evidence type="ECO:0000256" key="6">
    <source>
        <dbReference type="PROSITE-ProRule" id="PRU00076"/>
    </source>
</evidence>
<evidence type="ECO:0000256" key="3">
    <source>
        <dbReference type="ARBA" id="ARBA00022837"/>
    </source>
</evidence>
<dbReference type="InterPro" id="IPR049883">
    <property type="entry name" value="NOTCH1_EGF-like"/>
</dbReference>
<dbReference type="SMART" id="SM00181">
    <property type="entry name" value="EGF"/>
    <property type="match status" value="2"/>
</dbReference>
<evidence type="ECO:0000256" key="5">
    <source>
        <dbReference type="ARBA" id="ARBA00023157"/>
    </source>
</evidence>
<keyword evidence="5 6" id="KW-1015">Disulfide bond</keyword>
<dbReference type="InterPro" id="IPR001881">
    <property type="entry name" value="EGF-like_Ca-bd_dom"/>
</dbReference>
<dbReference type="PROSITE" id="PS01186">
    <property type="entry name" value="EGF_2"/>
    <property type="match status" value="2"/>
</dbReference>
<keyword evidence="10" id="KW-1185">Reference proteome</keyword>